<keyword evidence="8 12" id="KW-0503">Monooxygenase</keyword>
<organism evidence="12 13">
    <name type="scientific">Paraburkholderia domus</name>
    <dbReference type="NCBI Taxonomy" id="2793075"/>
    <lineage>
        <taxon>Bacteria</taxon>
        <taxon>Pseudomonadati</taxon>
        <taxon>Pseudomonadota</taxon>
        <taxon>Betaproteobacteria</taxon>
        <taxon>Burkholderiales</taxon>
        <taxon>Burkholderiaceae</taxon>
        <taxon>Paraburkholderia</taxon>
    </lineage>
</organism>
<evidence type="ECO:0000256" key="6">
    <source>
        <dbReference type="ARBA" id="ARBA00022741"/>
    </source>
</evidence>
<keyword evidence="13" id="KW-1185">Reference proteome</keyword>
<dbReference type="InterPro" id="IPR013785">
    <property type="entry name" value="Aldolase_TIM"/>
</dbReference>
<evidence type="ECO:0000256" key="8">
    <source>
        <dbReference type="ARBA" id="ARBA00023033"/>
    </source>
</evidence>
<dbReference type="InterPro" id="IPR004136">
    <property type="entry name" value="NMO"/>
</dbReference>
<evidence type="ECO:0000313" key="12">
    <source>
        <dbReference type="EMBL" id="CAE6915752.1"/>
    </source>
</evidence>
<accession>A0A9N8R096</accession>
<evidence type="ECO:0000256" key="7">
    <source>
        <dbReference type="ARBA" id="ARBA00023002"/>
    </source>
</evidence>
<dbReference type="PANTHER" id="PTHR42747:SF3">
    <property type="entry name" value="NITRONATE MONOOXYGENASE-RELATED"/>
    <property type="match status" value="1"/>
</dbReference>
<keyword evidence="6" id="KW-0547">Nucleotide-binding</keyword>
<dbReference type="RefSeq" id="WP_201074731.1">
    <property type="nucleotide sequence ID" value="NZ_CAJNAS010000011.1"/>
</dbReference>
<reference evidence="12" key="1">
    <citation type="submission" date="2021-02" db="EMBL/GenBank/DDBJ databases">
        <authorList>
            <person name="Vanwijnsberghe S."/>
        </authorList>
    </citation>
    <scope>NUCLEOTIDE SEQUENCE</scope>
    <source>
        <strain evidence="12">R-70211</strain>
    </source>
</reference>
<dbReference type="GO" id="GO:0000166">
    <property type="term" value="F:nucleotide binding"/>
    <property type="evidence" value="ECO:0007669"/>
    <property type="project" value="UniProtKB-KW"/>
</dbReference>
<keyword evidence="3" id="KW-0216">Detoxification</keyword>
<dbReference type="Proteomes" id="UP000675121">
    <property type="component" value="Unassembled WGS sequence"/>
</dbReference>
<evidence type="ECO:0000256" key="4">
    <source>
        <dbReference type="ARBA" id="ARBA00022630"/>
    </source>
</evidence>
<dbReference type="PANTHER" id="PTHR42747">
    <property type="entry name" value="NITRONATE MONOOXYGENASE-RELATED"/>
    <property type="match status" value="1"/>
</dbReference>
<evidence type="ECO:0000256" key="2">
    <source>
        <dbReference type="ARBA" id="ARBA00009881"/>
    </source>
</evidence>
<dbReference type="EMBL" id="CAJNAS010000011">
    <property type="protein sequence ID" value="CAE6915752.1"/>
    <property type="molecule type" value="Genomic_DNA"/>
</dbReference>
<keyword evidence="4" id="KW-0285">Flavoprotein</keyword>
<dbReference type="FunFam" id="3.20.20.70:FF:000154">
    <property type="entry name" value="Probable nitronate monooxygenase"/>
    <property type="match status" value="1"/>
</dbReference>
<evidence type="ECO:0000256" key="5">
    <source>
        <dbReference type="ARBA" id="ARBA00022643"/>
    </source>
</evidence>
<evidence type="ECO:0000256" key="10">
    <source>
        <dbReference type="ARBA" id="ARBA00049401"/>
    </source>
</evidence>
<evidence type="ECO:0000313" key="13">
    <source>
        <dbReference type="Proteomes" id="UP000675121"/>
    </source>
</evidence>
<dbReference type="GO" id="GO:0018580">
    <property type="term" value="F:nitronate monooxygenase activity"/>
    <property type="evidence" value="ECO:0007669"/>
    <property type="project" value="InterPro"/>
</dbReference>
<dbReference type="CDD" id="cd04730">
    <property type="entry name" value="NPD_like"/>
    <property type="match status" value="1"/>
</dbReference>
<comment type="catalytic activity">
    <reaction evidence="10">
        <text>3 propionate 3-nitronate + 3 O2 + H2O = 3 3-oxopropanoate + 2 nitrate + nitrite + H2O2 + 3 H(+)</text>
        <dbReference type="Rhea" id="RHEA:57332"/>
        <dbReference type="ChEBI" id="CHEBI:15377"/>
        <dbReference type="ChEBI" id="CHEBI:15378"/>
        <dbReference type="ChEBI" id="CHEBI:15379"/>
        <dbReference type="ChEBI" id="CHEBI:16240"/>
        <dbReference type="ChEBI" id="CHEBI:16301"/>
        <dbReference type="ChEBI" id="CHEBI:17632"/>
        <dbReference type="ChEBI" id="CHEBI:33190"/>
        <dbReference type="ChEBI" id="CHEBI:136067"/>
    </reaction>
</comment>
<proteinExistence type="inferred from homology"/>
<keyword evidence="7 12" id="KW-0560">Oxidoreductase</keyword>
<comment type="similarity">
    <text evidence="2">Belongs to the nitronate monooxygenase family. NMO class I subfamily.</text>
</comment>
<dbReference type="Gene3D" id="3.20.20.70">
    <property type="entry name" value="Aldolase class I"/>
    <property type="match status" value="1"/>
</dbReference>
<dbReference type="AlphaFoldDB" id="A0A9N8R096"/>
<dbReference type="Pfam" id="PF03060">
    <property type="entry name" value="NMO"/>
    <property type="match status" value="1"/>
</dbReference>
<gene>
    <name evidence="12" type="ORF">R70211_04196</name>
</gene>
<comment type="caution">
    <text evidence="12">The sequence shown here is derived from an EMBL/GenBank/DDBJ whole genome shotgun (WGS) entry which is preliminary data.</text>
</comment>
<evidence type="ECO:0000256" key="11">
    <source>
        <dbReference type="ARBA" id="ARBA00067136"/>
    </source>
</evidence>
<dbReference type="GO" id="GO:0009636">
    <property type="term" value="P:response to toxic substance"/>
    <property type="evidence" value="ECO:0007669"/>
    <property type="project" value="UniProtKB-KW"/>
</dbReference>
<evidence type="ECO:0000256" key="3">
    <source>
        <dbReference type="ARBA" id="ARBA00022575"/>
    </source>
</evidence>
<sequence>MKDSPNLLARLGVALPIIQAPMAGVGTPALAAAVSNAGALGSLGVGAMNAQSARAAIHELRVLTSKPFNVNVFAHAPAVADPIREARWLDYLAPHFARFGAKPPTALSEIYTSFVEDDAMLEMLLDERPAVVSFHFGLPSAAKIAALREAGIMLLASATSLDEAAQIHAAGLDGVVAQGAEAGGHRGNFDPSAPDELLGTMALVRRFVREIPLPVIAAGGIMDGAGIAAALALGAQAVQLGTAFVASPESAADAAYRAALLSPDSRTTFISAISGRAARGIKNRLSELGDDPGRPALPDYPIAYDAGKALHAAAKVQGSAAYAAQWAGQAVRLSRAMPAAELVETLVREVREAQTGTI</sequence>
<comment type="cofactor">
    <cofactor evidence="1">
        <name>FMN</name>
        <dbReference type="ChEBI" id="CHEBI:58210"/>
    </cofactor>
</comment>
<evidence type="ECO:0000256" key="1">
    <source>
        <dbReference type="ARBA" id="ARBA00001917"/>
    </source>
</evidence>
<evidence type="ECO:0000256" key="9">
    <source>
        <dbReference type="ARBA" id="ARBA00031155"/>
    </source>
</evidence>
<protein>
    <recommendedName>
        <fullName evidence="11">Nitronate monooxygenase</fullName>
    </recommendedName>
    <alternativeName>
        <fullName evidence="9">Propionate 3-nitronate monooxygenase</fullName>
    </alternativeName>
</protein>
<keyword evidence="5" id="KW-0288">FMN</keyword>
<dbReference type="SUPFAM" id="SSF51412">
    <property type="entry name" value="Inosine monophosphate dehydrogenase (IMPDH)"/>
    <property type="match status" value="1"/>
</dbReference>
<name>A0A9N8R096_9BURK</name>